<sequence length="376" mass="40946">MRGIAWLGFVSLALLGGCNQATTAPPPPPPSVTTTTVALKPVTYSMEYVGRTQASEDVSIQAQVSGPMLKRHFIEGDHVEQGALLFEIDPAPYQAERAQVAAELQRAVAARDVAILNWRRGKKLLPDGMISATDMDSLTANKLQTEAQVVQAQSALEAAELKLSYTKVSAPIAGKISTALISQGDLVNLQQDLATLVQVDPIRVIFRVSAREMSNAYRVMQENPNALPRLEELILYLRLPNGDEYAHQGKVDYVSNRVDAATSTVELRATFPNPDEFVLPGTYVTLVVKAPETEMALLVPQASVQQDQQGRYVFVVGAGNKVEKRLVTLGQQFGIDWEVRDGLKDGEKVVVEGLQKIRPGVEVKATERSATPFNQG</sequence>
<feature type="domain" description="Multidrug resistance protein MdtA-like beta-barrel" evidence="6">
    <location>
        <begin position="201"/>
        <end position="289"/>
    </location>
</feature>
<dbReference type="AlphaFoldDB" id="A0A1G8QEJ4"/>
<dbReference type="Gene3D" id="1.10.287.470">
    <property type="entry name" value="Helix hairpin bin"/>
    <property type="match status" value="1"/>
</dbReference>
<evidence type="ECO:0000259" key="4">
    <source>
        <dbReference type="Pfam" id="PF25876"/>
    </source>
</evidence>
<gene>
    <name evidence="8" type="ORF">SAMN04488540_104275</name>
</gene>
<comment type="similarity">
    <text evidence="2">Belongs to the membrane fusion protein (MFP) (TC 8.A.1) family.</text>
</comment>
<dbReference type="InterPro" id="IPR058625">
    <property type="entry name" value="MdtA-like_BSH"/>
</dbReference>
<dbReference type="InterPro" id="IPR006143">
    <property type="entry name" value="RND_pump_MFP"/>
</dbReference>
<dbReference type="Pfam" id="PF25967">
    <property type="entry name" value="RND-MFP_C"/>
    <property type="match status" value="1"/>
</dbReference>
<dbReference type="GO" id="GO:0022857">
    <property type="term" value="F:transmembrane transporter activity"/>
    <property type="evidence" value="ECO:0007669"/>
    <property type="project" value="InterPro"/>
</dbReference>
<dbReference type="InterPro" id="IPR058627">
    <property type="entry name" value="MdtA-like_C"/>
</dbReference>
<feature type="signal peptide" evidence="3">
    <location>
        <begin position="1"/>
        <end position="23"/>
    </location>
</feature>
<keyword evidence="3" id="KW-0732">Signal</keyword>
<feature type="chain" id="PRO_5011563398" evidence="3">
    <location>
        <begin position="24"/>
        <end position="376"/>
    </location>
</feature>
<evidence type="ECO:0000259" key="6">
    <source>
        <dbReference type="Pfam" id="PF25944"/>
    </source>
</evidence>
<dbReference type="Pfam" id="PF25876">
    <property type="entry name" value="HH_MFP_RND"/>
    <property type="match status" value="1"/>
</dbReference>
<dbReference type="Gene3D" id="2.40.30.170">
    <property type="match status" value="1"/>
</dbReference>
<dbReference type="RefSeq" id="WP_090364196.1">
    <property type="nucleotide sequence ID" value="NZ_FNEM01000004.1"/>
</dbReference>
<dbReference type="GO" id="GO:0046677">
    <property type="term" value="P:response to antibiotic"/>
    <property type="evidence" value="ECO:0007669"/>
    <property type="project" value="TreeGrafter"/>
</dbReference>
<feature type="domain" description="Multidrug resistance protein MdtA-like C-terminal permuted SH3" evidence="7">
    <location>
        <begin position="296"/>
        <end position="356"/>
    </location>
</feature>
<evidence type="ECO:0000256" key="3">
    <source>
        <dbReference type="SAM" id="SignalP"/>
    </source>
</evidence>
<feature type="domain" description="Multidrug resistance protein MdtA-like barrel-sandwich hybrid" evidence="5">
    <location>
        <begin position="57"/>
        <end position="197"/>
    </location>
</feature>
<organism evidence="8 9">
    <name type="scientific">Ferrimonas sediminum</name>
    <dbReference type="NCBI Taxonomy" id="718193"/>
    <lineage>
        <taxon>Bacteria</taxon>
        <taxon>Pseudomonadati</taxon>
        <taxon>Pseudomonadota</taxon>
        <taxon>Gammaproteobacteria</taxon>
        <taxon>Alteromonadales</taxon>
        <taxon>Ferrimonadaceae</taxon>
        <taxon>Ferrimonas</taxon>
    </lineage>
</organism>
<protein>
    <submittedName>
        <fullName evidence="8">Membrane fusion protein, multidrug efflux system</fullName>
    </submittedName>
</protein>
<dbReference type="FunFam" id="2.40.420.20:FF:000001">
    <property type="entry name" value="Efflux RND transporter periplasmic adaptor subunit"/>
    <property type="match status" value="1"/>
</dbReference>
<dbReference type="OrthoDB" id="9800613at2"/>
<dbReference type="SUPFAM" id="SSF111369">
    <property type="entry name" value="HlyD-like secretion proteins"/>
    <property type="match status" value="1"/>
</dbReference>
<dbReference type="EMBL" id="FNEM01000004">
    <property type="protein sequence ID" value="SDJ03192.1"/>
    <property type="molecule type" value="Genomic_DNA"/>
</dbReference>
<dbReference type="Pfam" id="PF25917">
    <property type="entry name" value="BSH_RND"/>
    <property type="match status" value="1"/>
</dbReference>
<name>A0A1G8QEJ4_9GAMM</name>
<keyword evidence="9" id="KW-1185">Reference proteome</keyword>
<evidence type="ECO:0000313" key="9">
    <source>
        <dbReference type="Proteomes" id="UP000199527"/>
    </source>
</evidence>
<dbReference type="InterPro" id="IPR058626">
    <property type="entry name" value="MdtA-like_b-barrel"/>
</dbReference>
<evidence type="ECO:0000256" key="2">
    <source>
        <dbReference type="ARBA" id="ARBA00009477"/>
    </source>
</evidence>
<accession>A0A1G8QEJ4</accession>
<evidence type="ECO:0000256" key="1">
    <source>
        <dbReference type="ARBA" id="ARBA00004519"/>
    </source>
</evidence>
<dbReference type="Pfam" id="PF25944">
    <property type="entry name" value="Beta-barrel_RND"/>
    <property type="match status" value="1"/>
</dbReference>
<dbReference type="Gene3D" id="2.40.420.20">
    <property type="match status" value="1"/>
</dbReference>
<dbReference type="GO" id="GO:0005886">
    <property type="term" value="C:plasma membrane"/>
    <property type="evidence" value="ECO:0007669"/>
    <property type="project" value="UniProtKB-SubCell"/>
</dbReference>
<evidence type="ECO:0000313" key="8">
    <source>
        <dbReference type="EMBL" id="SDJ03192.1"/>
    </source>
</evidence>
<reference evidence="9" key="1">
    <citation type="submission" date="2016-10" db="EMBL/GenBank/DDBJ databases">
        <authorList>
            <person name="Varghese N."/>
            <person name="Submissions S."/>
        </authorList>
    </citation>
    <scope>NUCLEOTIDE SEQUENCE [LARGE SCALE GENOMIC DNA]</scope>
    <source>
        <strain evidence="9">DSM 23317</strain>
    </source>
</reference>
<proteinExistence type="inferred from homology"/>
<dbReference type="Proteomes" id="UP000199527">
    <property type="component" value="Unassembled WGS sequence"/>
</dbReference>
<dbReference type="NCBIfam" id="TIGR01730">
    <property type="entry name" value="RND_mfp"/>
    <property type="match status" value="1"/>
</dbReference>
<evidence type="ECO:0000259" key="5">
    <source>
        <dbReference type="Pfam" id="PF25917"/>
    </source>
</evidence>
<evidence type="ECO:0000259" key="7">
    <source>
        <dbReference type="Pfam" id="PF25967"/>
    </source>
</evidence>
<comment type="subcellular location">
    <subcellularLocation>
        <location evidence="1">Cell inner membrane</location>
        <topology evidence="1">Lipid-anchor</topology>
    </subcellularLocation>
</comment>
<dbReference type="PANTHER" id="PTHR30158">
    <property type="entry name" value="ACRA/E-RELATED COMPONENT OF DRUG EFFLUX TRANSPORTER"/>
    <property type="match status" value="1"/>
</dbReference>
<feature type="domain" description="Multidrug resistance protein MdtA-like alpha-helical hairpin" evidence="4">
    <location>
        <begin position="98"/>
        <end position="166"/>
    </location>
</feature>
<dbReference type="PROSITE" id="PS51257">
    <property type="entry name" value="PROKAR_LIPOPROTEIN"/>
    <property type="match status" value="1"/>
</dbReference>
<dbReference type="InterPro" id="IPR058624">
    <property type="entry name" value="MdtA-like_HH"/>
</dbReference>
<dbReference type="Gene3D" id="2.40.50.100">
    <property type="match status" value="1"/>
</dbReference>